<reference evidence="1" key="1">
    <citation type="submission" date="2017-07" db="EMBL/GenBank/DDBJ databases">
        <title>Taro Niue Genome Assembly and Annotation.</title>
        <authorList>
            <person name="Atibalentja N."/>
            <person name="Keating K."/>
            <person name="Fields C.J."/>
        </authorList>
    </citation>
    <scope>NUCLEOTIDE SEQUENCE</scope>
    <source>
        <strain evidence="1">Niue_2</strain>
        <tissue evidence="1">Leaf</tissue>
    </source>
</reference>
<evidence type="ECO:0000313" key="2">
    <source>
        <dbReference type="Proteomes" id="UP000652761"/>
    </source>
</evidence>
<evidence type="ECO:0000313" key="1">
    <source>
        <dbReference type="EMBL" id="MQL76772.1"/>
    </source>
</evidence>
<organism evidence="1 2">
    <name type="scientific">Colocasia esculenta</name>
    <name type="common">Wild taro</name>
    <name type="synonym">Arum esculentum</name>
    <dbReference type="NCBI Taxonomy" id="4460"/>
    <lineage>
        <taxon>Eukaryota</taxon>
        <taxon>Viridiplantae</taxon>
        <taxon>Streptophyta</taxon>
        <taxon>Embryophyta</taxon>
        <taxon>Tracheophyta</taxon>
        <taxon>Spermatophyta</taxon>
        <taxon>Magnoliopsida</taxon>
        <taxon>Liliopsida</taxon>
        <taxon>Araceae</taxon>
        <taxon>Aroideae</taxon>
        <taxon>Colocasieae</taxon>
        <taxon>Colocasia</taxon>
    </lineage>
</organism>
<proteinExistence type="predicted"/>
<gene>
    <name evidence="1" type="ORF">Taro_009162</name>
</gene>
<accession>A0A843TVM9</accession>
<dbReference type="Proteomes" id="UP000652761">
    <property type="component" value="Unassembled WGS sequence"/>
</dbReference>
<comment type="caution">
    <text evidence="1">The sequence shown here is derived from an EMBL/GenBank/DDBJ whole genome shotgun (WGS) entry which is preliminary data.</text>
</comment>
<dbReference type="AlphaFoldDB" id="A0A843TVM9"/>
<name>A0A843TVM9_COLES</name>
<keyword evidence="2" id="KW-1185">Reference proteome</keyword>
<sequence>MVSRPCSASKVRDGYACGPSTLWRSEVAALAVRRRSHLVVAWSWEVCRELLPLCARLRWFLQESCVWATSFLLLWPVRDW</sequence>
<dbReference type="EMBL" id="NMUH01000317">
    <property type="protein sequence ID" value="MQL76772.1"/>
    <property type="molecule type" value="Genomic_DNA"/>
</dbReference>
<protein>
    <submittedName>
        <fullName evidence="1">Uncharacterized protein</fullName>
    </submittedName>
</protein>